<proteinExistence type="predicted"/>
<accession>A0A7X1ZED1</accession>
<dbReference type="InterPro" id="IPR007844">
    <property type="entry name" value="AsmA"/>
</dbReference>
<feature type="region of interest" description="Disordered" evidence="1">
    <location>
        <begin position="565"/>
        <end position="597"/>
    </location>
</feature>
<feature type="compositionally biased region" description="Low complexity" evidence="1">
    <location>
        <begin position="368"/>
        <end position="381"/>
    </location>
</feature>
<organism evidence="3 4">
    <name type="scientific">Roseospira navarrensis</name>
    <dbReference type="NCBI Taxonomy" id="140058"/>
    <lineage>
        <taxon>Bacteria</taxon>
        <taxon>Pseudomonadati</taxon>
        <taxon>Pseudomonadota</taxon>
        <taxon>Alphaproteobacteria</taxon>
        <taxon>Rhodospirillales</taxon>
        <taxon>Rhodospirillaceae</taxon>
        <taxon>Roseospira</taxon>
    </lineage>
</organism>
<dbReference type="GO" id="GO:0090313">
    <property type="term" value="P:regulation of protein targeting to membrane"/>
    <property type="evidence" value="ECO:0007669"/>
    <property type="project" value="TreeGrafter"/>
</dbReference>
<feature type="domain" description="AsmA" evidence="2">
    <location>
        <begin position="4"/>
        <end position="205"/>
    </location>
</feature>
<feature type="domain" description="AsmA" evidence="2">
    <location>
        <begin position="824"/>
        <end position="1016"/>
    </location>
</feature>
<dbReference type="InterPro" id="IPR052894">
    <property type="entry name" value="AsmA-related"/>
</dbReference>
<feature type="region of interest" description="Disordered" evidence="1">
    <location>
        <begin position="368"/>
        <end position="406"/>
    </location>
</feature>
<dbReference type="PANTHER" id="PTHR30441">
    <property type="entry name" value="DUF748 DOMAIN-CONTAINING PROTEIN"/>
    <property type="match status" value="1"/>
</dbReference>
<protein>
    <submittedName>
        <fullName evidence="3">AsmA family protein</fullName>
    </submittedName>
</protein>
<dbReference type="EMBL" id="WIVE01000031">
    <property type="protein sequence ID" value="MQX37018.1"/>
    <property type="molecule type" value="Genomic_DNA"/>
</dbReference>
<comment type="caution">
    <text evidence="3">The sequence shown here is derived from an EMBL/GenBank/DDBJ whole genome shotgun (WGS) entry which is preliminary data.</text>
</comment>
<reference evidence="3 4" key="1">
    <citation type="submission" date="2019-10" db="EMBL/GenBank/DDBJ databases">
        <title>Draft whole-genome sequence of the purple nonsulfur photosynthetic bacterium Roseospira navarrensis DSM 15114.</title>
        <authorList>
            <person name="Kyndt J.A."/>
            <person name="Meyer T.E."/>
        </authorList>
    </citation>
    <scope>NUCLEOTIDE SEQUENCE [LARGE SCALE GENOMIC DNA]</scope>
    <source>
        <strain evidence="3 4">DSM 15114</strain>
    </source>
</reference>
<dbReference type="AlphaFoldDB" id="A0A7X1ZED1"/>
<name>A0A7X1ZED1_9PROT</name>
<dbReference type="Proteomes" id="UP000434582">
    <property type="component" value="Unassembled WGS sequence"/>
</dbReference>
<dbReference type="PANTHER" id="PTHR30441:SF8">
    <property type="entry name" value="DUF748 DOMAIN-CONTAINING PROTEIN"/>
    <property type="match status" value="1"/>
</dbReference>
<feature type="compositionally biased region" description="Acidic residues" evidence="1">
    <location>
        <begin position="1166"/>
        <end position="1176"/>
    </location>
</feature>
<dbReference type="GO" id="GO:0005886">
    <property type="term" value="C:plasma membrane"/>
    <property type="evidence" value="ECO:0007669"/>
    <property type="project" value="TreeGrafter"/>
</dbReference>
<feature type="compositionally biased region" description="Low complexity" evidence="1">
    <location>
        <begin position="1179"/>
        <end position="1188"/>
    </location>
</feature>
<feature type="region of interest" description="Disordered" evidence="1">
    <location>
        <begin position="1161"/>
        <end position="1202"/>
    </location>
</feature>
<evidence type="ECO:0000313" key="3">
    <source>
        <dbReference type="EMBL" id="MQX37018.1"/>
    </source>
</evidence>
<evidence type="ECO:0000259" key="2">
    <source>
        <dbReference type="Pfam" id="PF05170"/>
    </source>
</evidence>
<dbReference type="RefSeq" id="WP_170294830.1">
    <property type="nucleotide sequence ID" value="NZ_WIVE01000031.1"/>
</dbReference>
<dbReference type="Pfam" id="PF05170">
    <property type="entry name" value="AsmA"/>
    <property type="match status" value="2"/>
</dbReference>
<keyword evidence="4" id="KW-1185">Reference proteome</keyword>
<gene>
    <name evidence="3" type="ORF">GHC57_10860</name>
</gene>
<sequence length="1214" mass="123386">MKRLLLILGILLVVALGAALVAPSFIDWNPWRERIADRIAAATGRPVGIDGDLSFRILPAPTLSVEGVRLGNVPGGSTRDMARIGALKVAVDLAPLLSGEIRVRSIRVIDPVVLFERLQDGRANWTFGGPGNGAAIADPAVPGSSGAGSGEDGAAPGLSGGGLTVRLDSVRIENGLAVFKNQASGAEFRAEAIRMDLSAESLRGPVRLSGDAEVAATPVAFDILAGTVSPGRDTSLQANLLLPDTAATLELSGSVAGLGGSRPTFSGEGLAAGDSLTATLAALGGGDALPPRVAALAGRPFSVEGALTLAVGSGGPEGTLSDLQVALGEAEARGTLSVALEGTGGGPAIDAHIRLRALDVDAWLAAAPDPAPETAEPDAAPSLETTQPPEAPTDEPASPPAGTAFALPPALSARVNLTADALTWRGEVVRQISLDARLTDGVLTVAEAGAALPGASRVGMDGTLTARDGRPTVSATVSATAGNLREVLAWLRVPVQDVPDDRLRAFSLSTQVEGDPAALRLNDLDLTLDTTRATGALALRPGDRLGLGVNLSVDTLNLDAYRPATQPAAAAEPAEPAETAEADPAADGAPAETAPAQSAAQALEAAFAPLAPLNDVDANIRLSFGTLTVDALPLTGVRAEGSLVDGRLTLATFEIERVAAARVTARGSLSGFGGTPRADALTVTVAADDPTRSARLLRTELPPALRDLGAITQSVTLTGTPQAVDITTATRTPDGGLDTNGRIEDPLGAAPTYDLAIDLRHPEAVRLVRLFAPAYAPAGAPLGPVALTTQARGDLDTVTLDGLDLRVGDTRVTGQARVTLSGGRPHVAAGLSTTRLPIDAFLPPRREARRPETPAPGAARVIPAAFVGRAAVPAPSADAAARPVAWSTAPIDLSALTLLDADIALRSTALVYAGTALDNADITARLADGVLRVERLTGQLYGGDASGTLTVVAGSPASYDLDLEVSGFDVGRLPGLDGAVGSAGTGRLVLDLAGAGTSMADLVRAVTGDGTLSLADLDVRAGQVRGTALAGVLEPIGALNDLAGSVLGDLDRAQRLADLDGRFTIDDGRLAFDPLRLVSALYEGEFSGVVDLIGWTVDASGVADLSDSPLQNALGRVIRLPDTLPIAVRGDLDAPTVTLQTGRLRLDRDTLEDEAGRLLRGLLPEGGDEPGGDEPAEAPPTDTQAAPAPAEPPPAAPTPDQIIDDLLRGLIPRE</sequence>
<evidence type="ECO:0000256" key="1">
    <source>
        <dbReference type="SAM" id="MobiDB-lite"/>
    </source>
</evidence>
<evidence type="ECO:0000313" key="4">
    <source>
        <dbReference type="Proteomes" id="UP000434582"/>
    </source>
</evidence>